<dbReference type="Proteomes" id="UP001597264">
    <property type="component" value="Unassembled WGS sequence"/>
</dbReference>
<dbReference type="Pfam" id="PF06042">
    <property type="entry name" value="NTP_transf_6"/>
    <property type="match status" value="1"/>
</dbReference>
<keyword evidence="2" id="KW-1185">Reference proteome</keyword>
<name>A0ABW3U4H1_9GAMM</name>
<organism evidence="1 2">
    <name type="scientific">Microbulbifer celer</name>
    <dbReference type="NCBI Taxonomy" id="435905"/>
    <lineage>
        <taxon>Bacteria</taxon>
        <taxon>Pseudomonadati</taxon>
        <taxon>Pseudomonadota</taxon>
        <taxon>Gammaproteobacteria</taxon>
        <taxon>Cellvibrionales</taxon>
        <taxon>Microbulbiferaceae</taxon>
        <taxon>Microbulbifer</taxon>
    </lineage>
</organism>
<accession>A0ABW3U4H1</accession>
<dbReference type="InterPro" id="IPR009267">
    <property type="entry name" value="NTP_transf_6"/>
</dbReference>
<evidence type="ECO:0000313" key="2">
    <source>
        <dbReference type="Proteomes" id="UP001597264"/>
    </source>
</evidence>
<proteinExistence type="predicted"/>
<evidence type="ECO:0000313" key="1">
    <source>
        <dbReference type="EMBL" id="MFD1215728.1"/>
    </source>
</evidence>
<dbReference type="EMBL" id="JBHTLR010000005">
    <property type="protein sequence ID" value="MFD1215728.1"/>
    <property type="molecule type" value="Genomic_DNA"/>
</dbReference>
<protein>
    <submittedName>
        <fullName evidence="1">Nucleotidyltransferase family protein</fullName>
    </submittedName>
</protein>
<dbReference type="RefSeq" id="WP_377563369.1">
    <property type="nucleotide sequence ID" value="NZ_JAKJXI010000017.1"/>
</dbReference>
<gene>
    <name evidence="1" type="ORF">ACFQ2X_03890</name>
</gene>
<comment type="caution">
    <text evidence="1">The sequence shown here is derived from an EMBL/GenBank/DDBJ whole genome shotgun (WGS) entry which is preliminary data.</text>
</comment>
<reference evidence="2" key="1">
    <citation type="journal article" date="2019" name="Int. J. Syst. Evol. Microbiol.">
        <title>The Global Catalogue of Microorganisms (GCM) 10K type strain sequencing project: providing services to taxonomists for standard genome sequencing and annotation.</title>
        <authorList>
            <consortium name="The Broad Institute Genomics Platform"/>
            <consortium name="The Broad Institute Genome Sequencing Center for Infectious Disease"/>
            <person name="Wu L."/>
            <person name="Ma J."/>
        </authorList>
    </citation>
    <scope>NUCLEOTIDE SEQUENCE [LARGE SCALE GENOMIC DNA]</scope>
    <source>
        <strain evidence="2">CCUG 54356</strain>
    </source>
</reference>
<sequence>MSDWCLAAGFVKNLVWDKLHAFSSKDRWKSGRD</sequence>